<dbReference type="EMBL" id="JAUOTP010000002">
    <property type="protein sequence ID" value="MDO6413929.1"/>
    <property type="molecule type" value="Genomic_DNA"/>
</dbReference>
<accession>A0ABT8Y6I6</accession>
<comment type="caution">
    <text evidence="1">The sequence shown here is derived from an EMBL/GenBank/DDBJ whole genome shotgun (WGS) entry which is preliminary data.</text>
</comment>
<protein>
    <submittedName>
        <fullName evidence="1">Uncharacterized protein</fullName>
    </submittedName>
</protein>
<dbReference type="Proteomes" id="UP001169764">
    <property type="component" value="Unassembled WGS sequence"/>
</dbReference>
<organism evidence="1 2">
    <name type="scientific">Sphingomonas natans</name>
    <dbReference type="NCBI Taxonomy" id="3063330"/>
    <lineage>
        <taxon>Bacteria</taxon>
        <taxon>Pseudomonadati</taxon>
        <taxon>Pseudomonadota</taxon>
        <taxon>Alphaproteobacteria</taxon>
        <taxon>Sphingomonadales</taxon>
        <taxon>Sphingomonadaceae</taxon>
        <taxon>Sphingomonas</taxon>
    </lineage>
</organism>
<proteinExistence type="predicted"/>
<evidence type="ECO:0000313" key="2">
    <source>
        <dbReference type="Proteomes" id="UP001169764"/>
    </source>
</evidence>
<evidence type="ECO:0000313" key="1">
    <source>
        <dbReference type="EMBL" id="MDO6413929.1"/>
    </source>
</evidence>
<sequence>MPEIIASRQMFVRDEERFAPMLISVSKPEEAENGLFSCHVSFTGTPKYNANIKGGDAINALECALLYIDGICANSEDPEFHSEETGGRHKGRPL</sequence>
<gene>
    <name evidence="1" type="ORF">Q4F19_06005</name>
</gene>
<dbReference type="RefSeq" id="WP_303540706.1">
    <property type="nucleotide sequence ID" value="NZ_JAUOTP010000002.1"/>
</dbReference>
<name>A0ABT8Y6I6_9SPHN</name>
<keyword evidence="2" id="KW-1185">Reference proteome</keyword>
<reference evidence="1" key="1">
    <citation type="submission" date="2023-07" db="EMBL/GenBank/DDBJ databases">
        <authorList>
            <person name="Kim M."/>
        </authorList>
    </citation>
    <scope>NUCLEOTIDE SEQUENCE</scope>
    <source>
        <strain evidence="1">BIUV-7</strain>
    </source>
</reference>